<evidence type="ECO:0000313" key="3">
    <source>
        <dbReference type="Proteomes" id="UP000076727"/>
    </source>
</evidence>
<evidence type="ECO:0000313" key="2">
    <source>
        <dbReference type="EMBL" id="KZT64506.1"/>
    </source>
</evidence>
<evidence type="ECO:0000256" key="1">
    <source>
        <dbReference type="SAM" id="MobiDB-lite"/>
    </source>
</evidence>
<proteinExistence type="predicted"/>
<accession>A0A165LJQ1</accession>
<dbReference type="Proteomes" id="UP000076727">
    <property type="component" value="Unassembled WGS sequence"/>
</dbReference>
<keyword evidence="3" id="KW-1185">Reference proteome</keyword>
<sequence length="337" mass="36903">MRFLSLLAEVTAGVGTLLSSHCPETGAALPKHNLGIGTACAVWGRTVDTVLNPVGHAFLVMKEGSVAGWEGAMGRTWRGGLLATDDDDDWSYHISFINDSTASHNAINILDTGGTNDIASLALDSTTRTKSVEYDGPKDIILAPCIICKSLSDSPTTIPDNTSATMAAVDVDVEPEPLATSEQVEGMLRFIAFAIVFWVSHIWIMLNAAQPNIINTHVTPVIRKWIGRPLLDFLEYIGWISFGQPIPWDANRKFFVVTKDGTYRSMASLSRMDYILLECTPVDDDEEEIHVVDDVPAEREPPAPLWNPNMRVSTSGPRQTRRGQKKAAKKSKAKKRG</sequence>
<feature type="region of interest" description="Disordered" evidence="1">
    <location>
        <begin position="298"/>
        <end position="337"/>
    </location>
</feature>
<reference evidence="2 3" key="1">
    <citation type="journal article" date="2016" name="Mol. Biol. Evol.">
        <title>Comparative Genomics of Early-Diverging Mushroom-Forming Fungi Provides Insights into the Origins of Lignocellulose Decay Capabilities.</title>
        <authorList>
            <person name="Nagy L.G."/>
            <person name="Riley R."/>
            <person name="Tritt A."/>
            <person name="Adam C."/>
            <person name="Daum C."/>
            <person name="Floudas D."/>
            <person name="Sun H."/>
            <person name="Yadav J.S."/>
            <person name="Pangilinan J."/>
            <person name="Larsson K.H."/>
            <person name="Matsuura K."/>
            <person name="Barry K."/>
            <person name="Labutti K."/>
            <person name="Kuo R."/>
            <person name="Ohm R.A."/>
            <person name="Bhattacharya S.S."/>
            <person name="Shirouzu T."/>
            <person name="Yoshinaga Y."/>
            <person name="Martin F.M."/>
            <person name="Grigoriev I.V."/>
            <person name="Hibbett D.S."/>
        </authorList>
    </citation>
    <scope>NUCLEOTIDE SEQUENCE [LARGE SCALE GENOMIC DNA]</scope>
    <source>
        <strain evidence="2 3">L-15889</strain>
    </source>
</reference>
<feature type="compositionally biased region" description="Basic residues" evidence="1">
    <location>
        <begin position="319"/>
        <end position="337"/>
    </location>
</feature>
<dbReference type="AlphaFoldDB" id="A0A165LJQ1"/>
<organism evidence="2 3">
    <name type="scientific">Daedalea quercina L-15889</name>
    <dbReference type="NCBI Taxonomy" id="1314783"/>
    <lineage>
        <taxon>Eukaryota</taxon>
        <taxon>Fungi</taxon>
        <taxon>Dikarya</taxon>
        <taxon>Basidiomycota</taxon>
        <taxon>Agaricomycotina</taxon>
        <taxon>Agaricomycetes</taxon>
        <taxon>Polyporales</taxon>
        <taxon>Fomitopsis</taxon>
    </lineage>
</organism>
<protein>
    <submittedName>
        <fullName evidence="2">Uncharacterized protein</fullName>
    </submittedName>
</protein>
<dbReference type="OrthoDB" id="2801019at2759"/>
<name>A0A165LJQ1_9APHY</name>
<gene>
    <name evidence="2" type="ORF">DAEQUDRAFT_769629</name>
</gene>
<dbReference type="EMBL" id="KV429126">
    <property type="protein sequence ID" value="KZT64506.1"/>
    <property type="molecule type" value="Genomic_DNA"/>
</dbReference>